<dbReference type="SMART" id="SM00360">
    <property type="entry name" value="RRM"/>
    <property type="match status" value="1"/>
</dbReference>
<dbReference type="Pfam" id="PF14111">
    <property type="entry name" value="DUF4283"/>
    <property type="match status" value="1"/>
</dbReference>
<dbReference type="OrthoDB" id="1924068at2759"/>
<dbReference type="SUPFAM" id="SSF54928">
    <property type="entry name" value="RNA-binding domain, RBD"/>
    <property type="match status" value="1"/>
</dbReference>
<dbReference type="InterPro" id="IPR035979">
    <property type="entry name" value="RBD_domain_sf"/>
</dbReference>
<evidence type="ECO:0000256" key="2">
    <source>
        <dbReference type="SAM" id="MobiDB-lite"/>
    </source>
</evidence>
<dbReference type="InterPro" id="IPR012677">
    <property type="entry name" value="Nucleotide-bd_a/b_plait_sf"/>
</dbReference>
<organism evidence="4 5">
    <name type="scientific">Cuscuta campestris</name>
    <dbReference type="NCBI Taxonomy" id="132261"/>
    <lineage>
        <taxon>Eukaryota</taxon>
        <taxon>Viridiplantae</taxon>
        <taxon>Streptophyta</taxon>
        <taxon>Embryophyta</taxon>
        <taxon>Tracheophyta</taxon>
        <taxon>Spermatophyta</taxon>
        <taxon>Magnoliopsida</taxon>
        <taxon>eudicotyledons</taxon>
        <taxon>Gunneridae</taxon>
        <taxon>Pentapetalae</taxon>
        <taxon>asterids</taxon>
        <taxon>lamiids</taxon>
        <taxon>Solanales</taxon>
        <taxon>Convolvulaceae</taxon>
        <taxon>Cuscuteae</taxon>
        <taxon>Cuscuta</taxon>
        <taxon>Cuscuta subgen. Grammica</taxon>
        <taxon>Cuscuta sect. Cleistogrammica</taxon>
    </lineage>
</organism>
<gene>
    <name evidence="4" type="ORF">CCAM_LOCUS28879</name>
</gene>
<keyword evidence="1" id="KW-0694">RNA-binding</keyword>
<dbReference type="EMBL" id="OOIL02003346">
    <property type="protein sequence ID" value="VFQ87103.1"/>
    <property type="molecule type" value="Genomic_DNA"/>
</dbReference>
<dbReference type="PANTHER" id="PTHR31286:SF180">
    <property type="entry name" value="OS10G0362600 PROTEIN"/>
    <property type="match status" value="1"/>
</dbReference>
<feature type="domain" description="RRM" evidence="3">
    <location>
        <begin position="12"/>
        <end position="84"/>
    </location>
</feature>
<feature type="compositionally biased region" description="Basic and acidic residues" evidence="2">
    <location>
        <begin position="485"/>
        <end position="503"/>
    </location>
</feature>
<evidence type="ECO:0000313" key="4">
    <source>
        <dbReference type="EMBL" id="VFQ87103.1"/>
    </source>
</evidence>
<dbReference type="Gene3D" id="3.30.70.330">
    <property type="match status" value="1"/>
</dbReference>
<reference evidence="4 5" key="1">
    <citation type="submission" date="2018-04" db="EMBL/GenBank/DDBJ databases">
        <authorList>
            <person name="Vogel A."/>
        </authorList>
    </citation>
    <scope>NUCLEOTIDE SEQUENCE [LARGE SCALE GENOMIC DNA]</scope>
</reference>
<dbReference type="Pfam" id="PF00076">
    <property type="entry name" value="RRM_1"/>
    <property type="match status" value="1"/>
</dbReference>
<dbReference type="InterPro" id="IPR040256">
    <property type="entry name" value="At4g02000-like"/>
</dbReference>
<accession>A0A484MDS3</accession>
<evidence type="ECO:0000256" key="1">
    <source>
        <dbReference type="PROSITE-ProRule" id="PRU00176"/>
    </source>
</evidence>
<dbReference type="GO" id="GO:0003723">
    <property type="term" value="F:RNA binding"/>
    <property type="evidence" value="ECO:0007669"/>
    <property type="project" value="UniProtKB-UniRule"/>
</dbReference>
<evidence type="ECO:0000259" key="3">
    <source>
        <dbReference type="PROSITE" id="PS50102"/>
    </source>
</evidence>
<protein>
    <recommendedName>
        <fullName evidence="3">RRM domain-containing protein</fullName>
    </recommendedName>
</protein>
<proteinExistence type="predicted"/>
<dbReference type="AlphaFoldDB" id="A0A484MDS3"/>
<dbReference type="PROSITE" id="PS50102">
    <property type="entry name" value="RRM"/>
    <property type="match status" value="1"/>
</dbReference>
<feature type="region of interest" description="Disordered" evidence="2">
    <location>
        <begin position="408"/>
        <end position="430"/>
    </location>
</feature>
<dbReference type="InterPro" id="IPR025558">
    <property type="entry name" value="DUF4283"/>
</dbReference>
<feature type="compositionally biased region" description="Low complexity" evidence="2">
    <location>
        <begin position="408"/>
        <end position="421"/>
    </location>
</feature>
<dbReference type="InterPro" id="IPR000504">
    <property type="entry name" value="RRM_dom"/>
</dbReference>
<name>A0A484MDS3_9ASTE</name>
<feature type="compositionally biased region" description="Polar residues" evidence="2">
    <location>
        <begin position="447"/>
        <end position="456"/>
    </location>
</feature>
<dbReference type="PANTHER" id="PTHR31286">
    <property type="entry name" value="GLYCINE-RICH CELL WALL STRUCTURAL PROTEIN 1.8-LIKE"/>
    <property type="match status" value="1"/>
</dbReference>
<feature type="region of interest" description="Disordered" evidence="2">
    <location>
        <begin position="446"/>
        <end position="521"/>
    </location>
</feature>
<keyword evidence="5" id="KW-1185">Reference proteome</keyword>
<dbReference type="Proteomes" id="UP000595140">
    <property type="component" value="Unassembled WGS sequence"/>
</dbReference>
<feature type="region of interest" description="Disordered" evidence="2">
    <location>
        <begin position="695"/>
        <end position="717"/>
    </location>
</feature>
<evidence type="ECO:0000313" key="5">
    <source>
        <dbReference type="Proteomes" id="UP000595140"/>
    </source>
</evidence>
<sequence length="1270" mass="142432">MDEGYLHSCFAPTIFVGGLDSDVTDEELRQSFTQFGDVVSVKIPTGKGCGFVQFAIRSAAEDALEKLNGSFIGKQTVRLSWGRTPLNKQQGRSENNGHWNGAYNGRQSPADMDIICHRIRIKAYLGLCRSDRRHGVSGNCHPRAMSSQFFFDSLASGGLKSSSRYKGLPSVTFSDNEVASLCTKFRRTLVGKFPKGHPSLSSIRASIERIGLSSSPKVTLLDDTHILLSFSEEKDFLRCLLRKIWKISGFQVKVFRWTNDFDPIVDSPLTPVWIGFAGLPIHLFEPNALFSIGNLIGTPLKMHHATLMLSRPSVARLCIELDLTKELPRAVWIHLGSLSFLQPVTYEDLPDFCKRCKTFGHITCKKAGKATRWIRRDLRLNQEEDKGGDLVVQFEPSLPDLVVNSSVPSSSMVNTTSVNVPLNGSSSTYADRITQKDMSLRAHETLNESSDGTQQYKDCPDHVTLGNDDLNPDPKFSSLAADSANHNENKDDFDFHGSHKTTREPNTPTSLAPLGNDEQKSDLVTTYPNKYTEAVPVSTAPGTPVQLSTNNLDVQVSTIHVTSGNEVPISGSNEILNDTKPKASLEPKVSSFSVFREVEEERAKARAKDGMTIFAKLPFKEQIMQLKLAHQKLNAKEQNFTQTSTVSKCIPTGCSSAPTTNQFDPLEDIPDDDPLLEEHLEDDFTIVRSKKANKKEAPDMTIQTRSGRAPHIKDEGENGPVLTFSNDDIQQFSSKYKYGVTGRMAKVIHNIDIAESLKRANFGGFRISSLTRFQVLINFSDEEDYYRLLTRRSWKVLDGRLYLSKWSPSYLQSKESPIFPIWATIKQIPIHLQDPRALLPITRLIGIPIKMDERIVQAEYLNTARVLVEVDLSKQLPTKIKVWTLLLYWENPLQRAHLKNPHRWEFSDRRSGSDHKPILLKGAINSYKGPKMFRFLNCWVSNDTFIPMVKLNWETSSNVNGMSGFAEKLKILKTAIKEWNFSTFGDIFENVKMAEEEALARQNSFDNNPTEDNRAAANLASAKLLNACKREASYWFQKSIIKWMKEGESNSKFFHSVVKGKRAKLKITAIKDEEGVNHIDNNKIATLAVEHFTKLFEESPCKAPEETLRYIPCTVTRLSIVINKVIGPEQAGFQQGKSVDGQILLAQEMAHHLERKVEGGNIIVKIDMANAFDRMSWTFLEAVLEKMGFDEDVSNLLLSNLKATKMSILFNGSPKGFFSMKRGVKQGRENQNITGVAGTPFAGRLKRVVWGFGTSMMSKKHYPSNSFGKS</sequence>